<accession>L8H3D3</accession>
<evidence type="ECO:0000313" key="7">
    <source>
        <dbReference type="Proteomes" id="UP000011083"/>
    </source>
</evidence>
<evidence type="ECO:0000313" key="6">
    <source>
        <dbReference type="EMBL" id="ELR18931.1"/>
    </source>
</evidence>
<dbReference type="KEGG" id="acan:ACA1_232880"/>
<organism evidence="6 7">
    <name type="scientific">Acanthamoeba castellanii (strain ATCC 30010 / Neff)</name>
    <dbReference type="NCBI Taxonomy" id="1257118"/>
    <lineage>
        <taxon>Eukaryota</taxon>
        <taxon>Amoebozoa</taxon>
        <taxon>Discosea</taxon>
        <taxon>Longamoebia</taxon>
        <taxon>Centramoebida</taxon>
        <taxon>Acanthamoebidae</taxon>
        <taxon>Acanthamoeba</taxon>
    </lineage>
</organism>
<dbReference type="PANTHER" id="PTHR32463:SF0">
    <property type="entry name" value="L-FUCOSE KINASE"/>
    <property type="match status" value="1"/>
</dbReference>
<evidence type="ECO:0000256" key="2">
    <source>
        <dbReference type="ARBA" id="ARBA00022741"/>
    </source>
</evidence>
<keyword evidence="2" id="KW-0547">Nucleotide-binding</keyword>
<dbReference type="Proteomes" id="UP000011083">
    <property type="component" value="Unassembled WGS sequence"/>
</dbReference>
<sequence>MASTTDGRGGSARSDRPGWRAVAVTGAQADVAEAVAALRLRQERGVGTHESGLTSGTTFVAAPDFAPSTTAPLGSGAATLNALLVLAEHLSAQEGYSFVESQVVQRADPVPKALALLPLAPVAGRQEQSEPQQEGDEVVAAIDLLLAGLVRLTEALLVVPDEGEGQLGGVSPDCATLLAVEAPAHLAPQHGVCLLRPLPAASARYHEVETILYQQSLTTLRERGALVGDALATAYVYTGVVVLGSSLAGEILRLNAVPPLDSCTYLAVDNGATPVAFDLYSDLLLVLAAGSEKQAYLNQPIRVASPSSRVRHLREAAWQYLRANQAARLRACVAAPGAQYLYLRTTAHLFELLQRPPPALRVAHHARSFLAPTVERAEGSSVVLNSIGKGEGSIGAGSLLAHSVLTGHWRIGDESLVSGIRGGALHVGPGVYVHELELELDRHERAVVVAARADKDGAPGAGRLRCTVAMGVTDDVDSDSWFGRPIAQFLEAAGWDARDVWESDQEEGGAEGAGHCRLWECRLFPLYSGDGDGEADAHAVRRAAVEAYSDPACPAHRPSLDRLRALPRVSLAHLLATALPHPELLWRDNLGFSVAREKMQQVLLARSDECLLPLFEPFVRAKRPDLLLSALDSAGIQAARAGDALVVMRSLAAIADALAAFAGPRAGLRSGPARNSRWQAAFDLLAGQRFEEAIRELAQQRAAWMAWETPELLMRAVRHYERAAQVMVSLSVLTAQRHVAAAPPPPPSARAPLGSWVVVDLPARMDFAGGWTDTPPITFERGGCVVNIALLIDGKKPITARARRIEAWEVVIDVGEEHTVCTQLGDLSDHAQPLAPGALVKTVLLYMGLVSLSSAQDLREQLQQALGSGLHVVCATSLPQGSGLGTSSIMAGALLKAIGAAIGRDFDPRSLAHAVLVARLLSVWSPWRDLASTGAAGGVAG</sequence>
<reference evidence="6 7" key="1">
    <citation type="journal article" date="2013" name="Genome Biol.">
        <title>Genome of Acanthamoeba castellanii highlights extensive lateral gene transfer and early evolution of tyrosine kinase signaling.</title>
        <authorList>
            <person name="Clarke M."/>
            <person name="Lohan A.J."/>
            <person name="Liu B."/>
            <person name="Lagkouvardos I."/>
            <person name="Roy S."/>
            <person name="Zafar N."/>
            <person name="Bertelli C."/>
            <person name="Schilde C."/>
            <person name="Kianianmomeni A."/>
            <person name="Burglin T.R."/>
            <person name="Frech C."/>
            <person name="Turcotte B."/>
            <person name="Kopec K.O."/>
            <person name="Synnott J.M."/>
            <person name="Choo C."/>
            <person name="Paponov I."/>
            <person name="Finkler A."/>
            <person name="Soon Heng Tan C."/>
            <person name="Hutchins A.P."/>
            <person name="Weinmeier T."/>
            <person name="Rattei T."/>
            <person name="Chu J.S."/>
            <person name="Gimenez G."/>
            <person name="Irimia M."/>
            <person name="Rigden D.J."/>
            <person name="Fitzpatrick D.A."/>
            <person name="Lorenzo-Morales J."/>
            <person name="Bateman A."/>
            <person name="Chiu C.H."/>
            <person name="Tang P."/>
            <person name="Hegemann P."/>
            <person name="Fromm H."/>
            <person name="Raoult D."/>
            <person name="Greub G."/>
            <person name="Miranda-Saavedra D."/>
            <person name="Chen N."/>
            <person name="Nash P."/>
            <person name="Ginger M.L."/>
            <person name="Horn M."/>
            <person name="Schaap P."/>
            <person name="Caler L."/>
            <person name="Loftus B."/>
        </authorList>
    </citation>
    <scope>NUCLEOTIDE SEQUENCE [LARGE SCALE GENOMIC DNA]</scope>
    <source>
        <strain evidence="6 7">Neff</strain>
    </source>
</reference>
<evidence type="ECO:0000259" key="4">
    <source>
        <dbReference type="Pfam" id="PF00288"/>
    </source>
</evidence>
<keyword evidence="7" id="KW-1185">Reference proteome</keyword>
<dbReference type="EMBL" id="KB007939">
    <property type="protein sequence ID" value="ELR18931.1"/>
    <property type="molecule type" value="Genomic_DNA"/>
</dbReference>
<dbReference type="InterPro" id="IPR006204">
    <property type="entry name" value="GHMP_kinase_N_dom"/>
</dbReference>
<dbReference type="STRING" id="1257118.L8H3D3"/>
<name>L8H3D3_ACACF</name>
<dbReference type="GO" id="GO:0005524">
    <property type="term" value="F:ATP binding"/>
    <property type="evidence" value="ECO:0007669"/>
    <property type="project" value="InterPro"/>
</dbReference>
<keyword evidence="1" id="KW-0808">Transferase</keyword>
<dbReference type="OMA" id="QRWREAW"/>
<proteinExistence type="predicted"/>
<keyword evidence="3 6" id="KW-0418">Kinase</keyword>
<dbReference type="InterPro" id="IPR052203">
    <property type="entry name" value="GHMP_Kinase-Related"/>
</dbReference>
<dbReference type="Pfam" id="PF07959">
    <property type="entry name" value="Fucose_pyrophosphorylase"/>
    <property type="match status" value="1"/>
</dbReference>
<feature type="domain" description="GHMP kinase N-terminal" evidence="4">
    <location>
        <begin position="860"/>
        <end position="916"/>
    </location>
</feature>
<dbReference type="GO" id="GO:0042352">
    <property type="term" value="P:GDP-L-fucose salvage"/>
    <property type="evidence" value="ECO:0007669"/>
    <property type="project" value="TreeGrafter"/>
</dbReference>
<dbReference type="RefSeq" id="XP_004340995.1">
    <property type="nucleotide sequence ID" value="XM_004340947.1"/>
</dbReference>
<evidence type="ECO:0000256" key="1">
    <source>
        <dbReference type="ARBA" id="ARBA00022679"/>
    </source>
</evidence>
<dbReference type="VEuPathDB" id="AmoebaDB:ACA1_232880"/>
<dbReference type="AlphaFoldDB" id="L8H3D3"/>
<dbReference type="GO" id="GO:0050201">
    <property type="term" value="F:fucokinase activity"/>
    <property type="evidence" value="ECO:0007669"/>
    <property type="project" value="TreeGrafter"/>
</dbReference>
<evidence type="ECO:0000256" key="3">
    <source>
        <dbReference type="ARBA" id="ARBA00022777"/>
    </source>
</evidence>
<evidence type="ECO:0000259" key="5">
    <source>
        <dbReference type="Pfam" id="PF07959"/>
    </source>
</evidence>
<protein>
    <submittedName>
        <fullName evidence="6">Fucokinase</fullName>
    </submittedName>
</protein>
<dbReference type="GeneID" id="14919699"/>
<dbReference type="SUPFAM" id="SSF54211">
    <property type="entry name" value="Ribosomal protein S5 domain 2-like"/>
    <property type="match status" value="1"/>
</dbReference>
<dbReference type="InterPro" id="IPR012887">
    <property type="entry name" value="GDP_fucose_pyrophosphorylase"/>
</dbReference>
<feature type="domain" description="GDP-fucose pyrophosphorylase" evidence="5">
    <location>
        <begin position="153"/>
        <end position="527"/>
    </location>
</feature>
<gene>
    <name evidence="6" type="ORF">ACA1_232880</name>
</gene>
<dbReference type="InterPro" id="IPR014721">
    <property type="entry name" value="Ribsml_uS5_D2-typ_fold_subgr"/>
</dbReference>
<dbReference type="OrthoDB" id="271303at2759"/>
<dbReference type="PANTHER" id="PTHR32463">
    <property type="entry name" value="L-FUCOSE KINASE"/>
    <property type="match status" value="1"/>
</dbReference>
<dbReference type="Pfam" id="PF00288">
    <property type="entry name" value="GHMP_kinases_N"/>
    <property type="match status" value="1"/>
</dbReference>
<dbReference type="InterPro" id="IPR020568">
    <property type="entry name" value="Ribosomal_Su5_D2-typ_SF"/>
</dbReference>
<dbReference type="Gene3D" id="3.30.230.10">
    <property type="match status" value="1"/>
</dbReference>